<dbReference type="Gene3D" id="3.40.1620.70">
    <property type="match status" value="1"/>
</dbReference>
<feature type="compositionally biased region" description="Basic residues" evidence="1">
    <location>
        <begin position="327"/>
        <end position="339"/>
    </location>
</feature>
<dbReference type="InterPro" id="IPR045463">
    <property type="entry name" value="XV/XVIII_trimerization_dom"/>
</dbReference>
<evidence type="ECO:0000259" key="2">
    <source>
        <dbReference type="Pfam" id="PF06482"/>
    </source>
</evidence>
<feature type="region of interest" description="Disordered" evidence="1">
    <location>
        <begin position="230"/>
        <end position="270"/>
    </location>
</feature>
<feature type="region of interest" description="Disordered" evidence="1">
    <location>
        <begin position="1"/>
        <end position="64"/>
    </location>
</feature>
<dbReference type="InterPro" id="IPR010515">
    <property type="entry name" value="Collagenase_NC10/endostatin"/>
</dbReference>
<dbReference type="Gene3D" id="3.10.100.10">
    <property type="entry name" value="Mannose-Binding Protein A, subunit A"/>
    <property type="match status" value="1"/>
</dbReference>
<accession>A0AAD9P9E8</accession>
<dbReference type="InterPro" id="IPR016187">
    <property type="entry name" value="CTDL_fold"/>
</dbReference>
<proteinExistence type="predicted"/>
<feature type="region of interest" description="Disordered" evidence="1">
    <location>
        <begin position="289"/>
        <end position="373"/>
    </location>
</feature>
<dbReference type="AlphaFoldDB" id="A0AAD9P9E8"/>
<reference evidence="4" key="1">
    <citation type="journal article" date="2023" name="Mol. Biol. Evol.">
        <title>Third-Generation Sequencing Reveals the Adaptive Role of the Epigenome in Three Deep-Sea Polychaetes.</title>
        <authorList>
            <person name="Perez M."/>
            <person name="Aroh O."/>
            <person name="Sun Y."/>
            <person name="Lan Y."/>
            <person name="Juniper S.K."/>
            <person name="Young C.R."/>
            <person name="Angers B."/>
            <person name="Qian P.Y."/>
        </authorList>
    </citation>
    <scope>NUCLEOTIDE SEQUENCE</scope>
    <source>
        <strain evidence="4">R07B-5</strain>
    </source>
</reference>
<feature type="compositionally biased region" description="Basic and acidic residues" evidence="1">
    <location>
        <begin position="243"/>
        <end position="255"/>
    </location>
</feature>
<evidence type="ECO:0000256" key="1">
    <source>
        <dbReference type="SAM" id="MobiDB-lite"/>
    </source>
</evidence>
<evidence type="ECO:0000313" key="5">
    <source>
        <dbReference type="Proteomes" id="UP001209878"/>
    </source>
</evidence>
<dbReference type="Pfam" id="PF06482">
    <property type="entry name" value="Endostatin"/>
    <property type="match status" value="1"/>
</dbReference>
<dbReference type="SUPFAM" id="SSF56436">
    <property type="entry name" value="C-type lectin-like"/>
    <property type="match status" value="1"/>
</dbReference>
<name>A0AAD9P9E8_RIDPI</name>
<dbReference type="PANTHER" id="PTHR37456:SF4">
    <property type="entry name" value="COLLAGEN ALPHA-1(XXIII) CHAIN"/>
    <property type="match status" value="1"/>
</dbReference>
<dbReference type="InterPro" id="IPR016186">
    <property type="entry name" value="C-type_lectin-like/link_sf"/>
</dbReference>
<organism evidence="4 5">
    <name type="scientific">Ridgeia piscesae</name>
    <name type="common">Tubeworm</name>
    <dbReference type="NCBI Taxonomy" id="27915"/>
    <lineage>
        <taxon>Eukaryota</taxon>
        <taxon>Metazoa</taxon>
        <taxon>Spiralia</taxon>
        <taxon>Lophotrochozoa</taxon>
        <taxon>Annelida</taxon>
        <taxon>Polychaeta</taxon>
        <taxon>Sedentaria</taxon>
        <taxon>Canalipalpata</taxon>
        <taxon>Sabellida</taxon>
        <taxon>Siboglinidae</taxon>
        <taxon>Ridgeia</taxon>
    </lineage>
</organism>
<dbReference type="InterPro" id="IPR050938">
    <property type="entry name" value="Collagen_Structural_Proteins"/>
</dbReference>
<feature type="compositionally biased region" description="Gly residues" evidence="1">
    <location>
        <begin position="14"/>
        <end position="27"/>
    </location>
</feature>
<feature type="compositionally biased region" description="Basic residues" evidence="1">
    <location>
        <begin position="295"/>
        <end position="310"/>
    </location>
</feature>
<evidence type="ECO:0000313" key="4">
    <source>
        <dbReference type="EMBL" id="KAK2190500.1"/>
    </source>
</evidence>
<feature type="domain" description="Collagen type XV/XVIII trimerization" evidence="3">
    <location>
        <begin position="182"/>
        <end position="228"/>
    </location>
</feature>
<dbReference type="Proteomes" id="UP001209878">
    <property type="component" value="Unassembled WGS sequence"/>
</dbReference>
<feature type="compositionally biased region" description="Pro residues" evidence="1">
    <location>
        <begin position="153"/>
        <end position="165"/>
    </location>
</feature>
<feature type="compositionally biased region" description="Pro residues" evidence="1">
    <location>
        <begin position="111"/>
        <end position="136"/>
    </location>
</feature>
<dbReference type="Pfam" id="PF20010">
    <property type="entry name" value="Collagen_trimer"/>
    <property type="match status" value="1"/>
</dbReference>
<dbReference type="EMBL" id="JAODUO010000078">
    <property type="protein sequence ID" value="KAK2190500.1"/>
    <property type="molecule type" value="Genomic_DNA"/>
</dbReference>
<feature type="region of interest" description="Disordered" evidence="1">
    <location>
        <begin position="111"/>
        <end position="177"/>
    </location>
</feature>
<sequence length="561" mass="61662">MPHVCVVGSRGQKGEPGGGSGGSGRDGTPGRDGKDGTSGAKGEPGQKGERGQPGPYPPAFPPSSLQYHSELAGLVVQYHSELAGLYHSELAGLCEFSITVNWLVFSRPGPPGPAGPPGPPGSSVPGPPGPPGPPGLIQPSYPNKIEKPVYGPRGPPGPPGPPGEPGRPGNSIDGQSQPLGAITFRTESEMVKLTHALPVGSLVYIINTDEMFVRASQGWRQVLLGRTVKAEPTTPAPPTSFPHSDDFLSREEHRPPHQVPPLPYLVTRPTRPTPTPALHWPRVTPYWMRPTRPPYRTRRTHPPYRARRTQPPRWLPPTNAPWQPVRNPRHPVRNPRHPVRNSQQRTHTPQQPIRTPQQPIRQAAPTQPPPEIILPPRDTGKIRGHMLHLVAANEPFSGAMQGISGADYTCYREAKQAGMRGTYRAFLTSRVQNLDSIVHLQFDKTIPIVNVKQQKLFNSWNDLFNGAGAYFNTKVPIYSFDGRDVLYDPNWPQKIIWHGSDVFGQRMPASYCDAWDSNSIKQTGFGSSLLKNKLLDLEKYSCNNAFILLCVEITSREDVKK</sequence>
<keyword evidence="5" id="KW-1185">Reference proteome</keyword>
<gene>
    <name evidence="4" type="ORF">NP493_78g06008</name>
</gene>
<feature type="domain" description="Collagenase NC10/endostatin" evidence="2">
    <location>
        <begin position="387"/>
        <end position="552"/>
    </location>
</feature>
<protein>
    <submittedName>
        <fullName evidence="4">Uncharacterized protein</fullName>
    </submittedName>
</protein>
<evidence type="ECO:0000259" key="3">
    <source>
        <dbReference type="Pfam" id="PF20010"/>
    </source>
</evidence>
<feature type="compositionally biased region" description="Low complexity" evidence="1">
    <location>
        <begin position="340"/>
        <end position="362"/>
    </location>
</feature>
<comment type="caution">
    <text evidence="4">The sequence shown here is derived from an EMBL/GenBank/DDBJ whole genome shotgun (WGS) entry which is preliminary data.</text>
</comment>
<dbReference type="PANTHER" id="PTHR37456">
    <property type="entry name" value="SI:CH211-266K2.1"/>
    <property type="match status" value="1"/>
</dbReference>